<reference evidence="11 12" key="1">
    <citation type="submission" date="2016-07" db="EMBL/GenBank/DDBJ databases">
        <title>Pervasive Adenine N6-methylation of Active Genes in Fungi.</title>
        <authorList>
            <consortium name="DOE Joint Genome Institute"/>
            <person name="Mondo S.J."/>
            <person name="Dannebaum R.O."/>
            <person name="Kuo R.C."/>
            <person name="Labutti K."/>
            <person name="Haridas S."/>
            <person name="Kuo A."/>
            <person name="Salamov A."/>
            <person name="Ahrendt S.R."/>
            <person name="Lipzen A."/>
            <person name="Sullivan W."/>
            <person name="Andreopoulos W.B."/>
            <person name="Clum A."/>
            <person name="Lindquist E."/>
            <person name="Daum C."/>
            <person name="Ramamoorthy G.K."/>
            <person name="Gryganskyi A."/>
            <person name="Culley D."/>
            <person name="Magnuson J.K."/>
            <person name="James T.Y."/>
            <person name="O'Malley M.A."/>
            <person name="Stajich J.E."/>
            <person name="Spatafora J.W."/>
            <person name="Visel A."/>
            <person name="Grigoriev I.V."/>
        </authorList>
    </citation>
    <scope>NUCLEOTIDE SEQUENCE [LARGE SCALE GENOMIC DNA]</scope>
    <source>
        <strain evidence="11 12">68-887.2</strain>
    </source>
</reference>
<dbReference type="GO" id="GO:0006888">
    <property type="term" value="P:endoplasmic reticulum to Golgi vesicle-mediated transport"/>
    <property type="evidence" value="ECO:0007669"/>
    <property type="project" value="UniProtKB-UniRule"/>
</dbReference>
<keyword evidence="5 9" id="KW-0653">Protein transport</keyword>
<comment type="similarity">
    <text evidence="1 9">Belongs to the YIF1 family.</text>
</comment>
<comment type="caution">
    <text evidence="11">The sequence shown here is derived from an EMBL/GenBank/DDBJ whole genome shotgun (WGS) entry which is preliminary data.</text>
</comment>
<keyword evidence="8 9" id="KW-0472">Membrane</keyword>
<proteinExistence type="inferred from homology"/>
<keyword evidence="3 9" id="KW-0812">Transmembrane</keyword>
<evidence type="ECO:0000256" key="6">
    <source>
        <dbReference type="ARBA" id="ARBA00022989"/>
    </source>
</evidence>
<dbReference type="PANTHER" id="PTHR14083:SF0">
    <property type="entry name" value="YIP1D-INTERACTING FACTOR 1, ISOFORM C"/>
    <property type="match status" value="1"/>
</dbReference>
<comment type="function">
    <text evidence="9">Has a role in transport between endoplasmic reticulum and Golgi.</text>
</comment>
<evidence type="ECO:0000256" key="9">
    <source>
        <dbReference type="RuleBase" id="RU368073"/>
    </source>
</evidence>
<keyword evidence="4 9" id="KW-0256">Endoplasmic reticulum</keyword>
<dbReference type="GO" id="GO:0005793">
    <property type="term" value="C:endoplasmic reticulum-Golgi intermediate compartment"/>
    <property type="evidence" value="ECO:0007669"/>
    <property type="project" value="UniProtKB-UniRule"/>
</dbReference>
<dbReference type="STRING" id="71784.A0A1Y2B9R3"/>
<keyword evidence="6 9" id="KW-1133">Transmembrane helix</keyword>
<evidence type="ECO:0000256" key="1">
    <source>
        <dbReference type="ARBA" id="ARBA00009727"/>
    </source>
</evidence>
<dbReference type="AlphaFoldDB" id="A0A1Y2B9R3"/>
<gene>
    <name evidence="11" type="ORF">BCR39DRAFT_94863</name>
</gene>
<dbReference type="InParanoid" id="A0A1Y2B9R3"/>
<evidence type="ECO:0000256" key="5">
    <source>
        <dbReference type="ARBA" id="ARBA00022927"/>
    </source>
</evidence>
<comment type="subcellular location">
    <subcellularLocation>
        <location evidence="9">Endoplasmic reticulum membrane</location>
        <topology evidence="9">Multi-pass membrane protein</topology>
    </subcellularLocation>
    <subcellularLocation>
        <location evidence="9">Golgi apparatus membrane</location>
        <topology evidence="9">Multi-pass membrane protein</topology>
    </subcellularLocation>
</comment>
<evidence type="ECO:0000256" key="2">
    <source>
        <dbReference type="ARBA" id="ARBA00022448"/>
    </source>
</evidence>
<dbReference type="Pfam" id="PF03878">
    <property type="entry name" value="YIF1"/>
    <property type="match status" value="1"/>
</dbReference>
<evidence type="ECO:0000256" key="8">
    <source>
        <dbReference type="ARBA" id="ARBA00023136"/>
    </source>
</evidence>
<feature type="transmembrane region" description="Helical" evidence="9">
    <location>
        <begin position="289"/>
        <end position="308"/>
    </location>
</feature>
<dbReference type="OrthoDB" id="337750at2759"/>
<dbReference type="FunCoup" id="A0A1Y2B9R3">
    <property type="interactions" value="271"/>
</dbReference>
<dbReference type="GO" id="GO:0000139">
    <property type="term" value="C:Golgi membrane"/>
    <property type="evidence" value="ECO:0007669"/>
    <property type="project" value="UniProtKB-SubCell"/>
</dbReference>
<keyword evidence="12" id="KW-1185">Reference proteome</keyword>
<evidence type="ECO:0000256" key="3">
    <source>
        <dbReference type="ARBA" id="ARBA00022692"/>
    </source>
</evidence>
<dbReference type="Proteomes" id="UP000193986">
    <property type="component" value="Unassembled WGS sequence"/>
</dbReference>
<protein>
    <recommendedName>
        <fullName evidence="9">Protein YIF1</fullName>
    </recommendedName>
</protein>
<name>A0A1Y2B9R3_9TREE</name>
<feature type="compositionally biased region" description="Polar residues" evidence="10">
    <location>
        <begin position="35"/>
        <end position="50"/>
    </location>
</feature>
<evidence type="ECO:0000256" key="4">
    <source>
        <dbReference type="ARBA" id="ARBA00022824"/>
    </source>
</evidence>
<evidence type="ECO:0000256" key="7">
    <source>
        <dbReference type="ARBA" id="ARBA00023034"/>
    </source>
</evidence>
<evidence type="ECO:0000313" key="12">
    <source>
        <dbReference type="Proteomes" id="UP000193986"/>
    </source>
</evidence>
<accession>A0A1Y2B9R3</accession>
<keyword evidence="2 9" id="KW-0813">Transport</keyword>
<evidence type="ECO:0000256" key="10">
    <source>
        <dbReference type="SAM" id="MobiDB-lite"/>
    </source>
</evidence>
<feature type="compositionally biased region" description="Low complexity" evidence="10">
    <location>
        <begin position="1"/>
        <end position="10"/>
    </location>
</feature>
<keyword evidence="7 9" id="KW-0333">Golgi apparatus</keyword>
<feature type="region of interest" description="Disordered" evidence="10">
    <location>
        <begin position="1"/>
        <end position="93"/>
    </location>
</feature>
<dbReference type="GO" id="GO:0005789">
    <property type="term" value="C:endoplasmic reticulum membrane"/>
    <property type="evidence" value="ECO:0007669"/>
    <property type="project" value="UniProtKB-SubCell"/>
</dbReference>
<feature type="transmembrane region" description="Helical" evidence="9">
    <location>
        <begin position="361"/>
        <end position="379"/>
    </location>
</feature>
<feature type="compositionally biased region" description="Pro residues" evidence="10">
    <location>
        <begin position="11"/>
        <end position="33"/>
    </location>
</feature>
<dbReference type="GO" id="GO:0015031">
    <property type="term" value="P:protein transport"/>
    <property type="evidence" value="ECO:0007669"/>
    <property type="project" value="UniProtKB-KW"/>
</dbReference>
<dbReference type="GO" id="GO:0030134">
    <property type="term" value="C:COPII-coated ER to Golgi transport vesicle"/>
    <property type="evidence" value="ECO:0007669"/>
    <property type="project" value="TreeGrafter"/>
</dbReference>
<dbReference type="EMBL" id="MCFC01000016">
    <property type="protein sequence ID" value="ORY31217.1"/>
    <property type="molecule type" value="Genomic_DNA"/>
</dbReference>
<comment type="caution">
    <text evidence="9">Lacks conserved residue(s) required for the propagation of feature annotation.</text>
</comment>
<dbReference type="PANTHER" id="PTHR14083">
    <property type="entry name" value="YIP1 INTERACTING FACTOR HOMOLOG YIF1 PROTEIN"/>
    <property type="match status" value="1"/>
</dbReference>
<feature type="compositionally biased region" description="Polar residues" evidence="10">
    <location>
        <begin position="68"/>
        <end position="78"/>
    </location>
</feature>
<dbReference type="InterPro" id="IPR005578">
    <property type="entry name" value="Yif1_fam"/>
</dbReference>
<evidence type="ECO:0000313" key="11">
    <source>
        <dbReference type="EMBL" id="ORY31217.1"/>
    </source>
</evidence>
<organism evidence="11 12">
    <name type="scientific">Naematelia encephala</name>
    <dbReference type="NCBI Taxonomy" id="71784"/>
    <lineage>
        <taxon>Eukaryota</taxon>
        <taxon>Fungi</taxon>
        <taxon>Dikarya</taxon>
        <taxon>Basidiomycota</taxon>
        <taxon>Agaricomycotina</taxon>
        <taxon>Tremellomycetes</taxon>
        <taxon>Tremellales</taxon>
        <taxon>Naemateliaceae</taxon>
        <taxon>Naematelia</taxon>
    </lineage>
</organism>
<sequence>MSSPPFVSSRSPPPLQHPKPTHPAYPPPEPPRTPGGSTNSSPYSQAQRISQDGYMRFSSPPVDVGANSLDSTASSSGVNPYAAPQVQSRQGYVASPNPPAPGVQGYQNLGGGFQAWPGMNDATAQMGVQFGKSAVAAGSDYVEKNVSHLWREHESDWQFTRYLPLQLIKTSFSVTNFYVFNKLRLVLFPWRHKPWSRQPKRSSENGSVEGWQAPRDDINAPDLYIPTMALVTYTLLSALVSGLQSRFHPEVLGVTLSKAMAVVITEFCIIKLGCYLLDVRGGGASGVELIGYGGYKFVGIIVTILVGFLRLGTLTSATTFIYTFSANAFFLLRSLKYVLLPDPSNMSAATQSLSHSQRSRRVQFLFFMAVSQVLWMGWLSRV</sequence>